<keyword evidence="2" id="KW-1185">Reference proteome</keyword>
<dbReference type="PROSITE" id="PS51257">
    <property type="entry name" value="PROKAR_LIPOPROTEIN"/>
    <property type="match status" value="1"/>
</dbReference>
<dbReference type="EMBL" id="JAXIVS010000006">
    <property type="protein sequence ID" value="MDY7228467.1"/>
    <property type="molecule type" value="Genomic_DNA"/>
</dbReference>
<comment type="caution">
    <text evidence="1">The sequence shown here is derived from an EMBL/GenBank/DDBJ whole genome shotgun (WGS) entry which is preliminary data.</text>
</comment>
<reference evidence="1 2" key="1">
    <citation type="submission" date="2023-12" db="EMBL/GenBank/DDBJ databases">
        <title>the genome sequence of Hyalangium sp. s54d21.</title>
        <authorList>
            <person name="Zhang X."/>
        </authorList>
    </citation>
    <scope>NUCLEOTIDE SEQUENCE [LARGE SCALE GENOMIC DNA]</scope>
    <source>
        <strain evidence="2">s54d21</strain>
    </source>
</reference>
<gene>
    <name evidence="1" type="ORF">SYV04_18740</name>
</gene>
<protein>
    <recommendedName>
        <fullName evidence="3">Lipoprotein</fullName>
    </recommendedName>
</protein>
<sequence>MKRLMLIAALAASASACVEGNRPVQLLEARPLDPTSDCEPGGPVLNGRLNFDISQQYRMAFTLASPLGDTSGASLDFYGEEIILSYEARNPSVSLKEERRPIYLVVQGADDDSTVEVNLIGDEARPRLETSVPSSPEAMTLLVSMKIAGKLSSGASVETNEVKFPIVISREGNPCAAGEVPTLGEGNAACFNPGQDGQAFTCQTP</sequence>
<dbReference type="Proteomes" id="UP001291309">
    <property type="component" value="Unassembled WGS sequence"/>
</dbReference>
<evidence type="ECO:0000313" key="2">
    <source>
        <dbReference type="Proteomes" id="UP001291309"/>
    </source>
</evidence>
<dbReference type="RefSeq" id="WP_321547194.1">
    <property type="nucleotide sequence ID" value="NZ_JAXIVS010000006.1"/>
</dbReference>
<evidence type="ECO:0000313" key="1">
    <source>
        <dbReference type="EMBL" id="MDY7228467.1"/>
    </source>
</evidence>
<name>A0ABU5H4R1_9BACT</name>
<organism evidence="1 2">
    <name type="scientific">Hyalangium rubrum</name>
    <dbReference type="NCBI Taxonomy" id="3103134"/>
    <lineage>
        <taxon>Bacteria</taxon>
        <taxon>Pseudomonadati</taxon>
        <taxon>Myxococcota</taxon>
        <taxon>Myxococcia</taxon>
        <taxon>Myxococcales</taxon>
        <taxon>Cystobacterineae</taxon>
        <taxon>Archangiaceae</taxon>
        <taxon>Hyalangium</taxon>
    </lineage>
</organism>
<evidence type="ECO:0008006" key="3">
    <source>
        <dbReference type="Google" id="ProtNLM"/>
    </source>
</evidence>
<proteinExistence type="predicted"/>
<accession>A0ABU5H4R1</accession>